<dbReference type="SMART" id="SM00342">
    <property type="entry name" value="HTH_ARAC"/>
    <property type="match status" value="1"/>
</dbReference>
<keyword evidence="3" id="KW-0804">Transcription</keyword>
<evidence type="ECO:0000259" key="6">
    <source>
        <dbReference type="PROSITE" id="PS50110"/>
    </source>
</evidence>
<proteinExistence type="predicted"/>
<dbReference type="SUPFAM" id="SSF46689">
    <property type="entry name" value="Homeodomain-like"/>
    <property type="match status" value="2"/>
</dbReference>
<feature type="domain" description="HTH araC/xylS-type" evidence="5">
    <location>
        <begin position="438"/>
        <end position="535"/>
    </location>
</feature>
<dbReference type="PANTHER" id="PTHR43280:SF10">
    <property type="entry name" value="REGULATORY PROTEIN POCR"/>
    <property type="match status" value="1"/>
</dbReference>
<dbReference type="PROSITE" id="PS00041">
    <property type="entry name" value="HTH_ARAC_FAMILY_1"/>
    <property type="match status" value="1"/>
</dbReference>
<dbReference type="PROSITE" id="PS50110">
    <property type="entry name" value="RESPONSE_REGULATORY"/>
    <property type="match status" value="1"/>
</dbReference>
<feature type="modified residue" description="4-aspartylphosphate" evidence="4">
    <location>
        <position position="55"/>
    </location>
</feature>
<dbReference type="SMART" id="SM00448">
    <property type="entry name" value="REC"/>
    <property type="match status" value="1"/>
</dbReference>
<dbReference type="InterPro" id="IPR020449">
    <property type="entry name" value="Tscrpt_reg_AraC-type_HTH"/>
</dbReference>
<dbReference type="Pfam" id="PF00072">
    <property type="entry name" value="Response_reg"/>
    <property type="match status" value="1"/>
</dbReference>
<evidence type="ECO:0000256" key="2">
    <source>
        <dbReference type="ARBA" id="ARBA00023125"/>
    </source>
</evidence>
<protein>
    <submittedName>
        <fullName evidence="7">Response regulator</fullName>
    </submittedName>
</protein>
<organism evidence="7 8">
    <name type="scientific">Paenibacillus gansuensis</name>
    <dbReference type="NCBI Taxonomy" id="306542"/>
    <lineage>
        <taxon>Bacteria</taxon>
        <taxon>Bacillati</taxon>
        <taxon>Bacillota</taxon>
        <taxon>Bacilli</taxon>
        <taxon>Bacillales</taxon>
        <taxon>Paenibacillaceae</taxon>
        <taxon>Paenibacillus</taxon>
    </lineage>
</organism>
<dbReference type="CDD" id="cd17536">
    <property type="entry name" value="REC_YesN-like"/>
    <property type="match status" value="1"/>
</dbReference>
<dbReference type="Proteomes" id="UP001597541">
    <property type="component" value="Unassembled WGS sequence"/>
</dbReference>
<gene>
    <name evidence="7" type="ORF">ACFSUF_02655</name>
</gene>
<keyword evidence="1" id="KW-0805">Transcription regulation</keyword>
<evidence type="ECO:0000313" key="7">
    <source>
        <dbReference type="EMBL" id="MFD2611318.1"/>
    </source>
</evidence>
<reference evidence="8" key="1">
    <citation type="journal article" date="2019" name="Int. J. Syst. Evol. Microbiol.">
        <title>The Global Catalogue of Microorganisms (GCM) 10K type strain sequencing project: providing services to taxonomists for standard genome sequencing and annotation.</title>
        <authorList>
            <consortium name="The Broad Institute Genomics Platform"/>
            <consortium name="The Broad Institute Genome Sequencing Center for Infectious Disease"/>
            <person name="Wu L."/>
            <person name="Ma J."/>
        </authorList>
    </citation>
    <scope>NUCLEOTIDE SEQUENCE [LARGE SCALE GENOMIC DNA]</scope>
    <source>
        <strain evidence="8">KCTC 3950</strain>
    </source>
</reference>
<evidence type="ECO:0000256" key="4">
    <source>
        <dbReference type="PROSITE-ProRule" id="PRU00169"/>
    </source>
</evidence>
<dbReference type="PROSITE" id="PS01124">
    <property type="entry name" value="HTH_ARAC_FAMILY_2"/>
    <property type="match status" value="1"/>
</dbReference>
<evidence type="ECO:0000256" key="3">
    <source>
        <dbReference type="ARBA" id="ARBA00023163"/>
    </source>
</evidence>
<dbReference type="Pfam" id="PF12833">
    <property type="entry name" value="HTH_18"/>
    <property type="match status" value="1"/>
</dbReference>
<dbReference type="Gene3D" id="1.10.10.60">
    <property type="entry name" value="Homeodomain-like"/>
    <property type="match status" value="2"/>
</dbReference>
<dbReference type="InterPro" id="IPR001789">
    <property type="entry name" value="Sig_transdc_resp-reg_receiver"/>
</dbReference>
<keyword evidence="2" id="KW-0238">DNA-binding</keyword>
<evidence type="ECO:0000256" key="1">
    <source>
        <dbReference type="ARBA" id="ARBA00023015"/>
    </source>
</evidence>
<keyword evidence="4" id="KW-0597">Phosphoprotein</keyword>
<dbReference type="InterPro" id="IPR018060">
    <property type="entry name" value="HTH_AraC"/>
</dbReference>
<dbReference type="SUPFAM" id="SSF52172">
    <property type="entry name" value="CheY-like"/>
    <property type="match status" value="1"/>
</dbReference>
<name>A0ABW5P822_9BACL</name>
<evidence type="ECO:0000259" key="5">
    <source>
        <dbReference type="PROSITE" id="PS01124"/>
    </source>
</evidence>
<comment type="caution">
    <text evidence="7">The sequence shown here is derived from an EMBL/GenBank/DDBJ whole genome shotgun (WGS) entry which is preliminary data.</text>
</comment>
<accession>A0ABW5P822</accession>
<dbReference type="PANTHER" id="PTHR43280">
    <property type="entry name" value="ARAC-FAMILY TRANSCRIPTIONAL REGULATOR"/>
    <property type="match status" value="1"/>
</dbReference>
<feature type="domain" description="Response regulatory" evidence="6">
    <location>
        <begin position="3"/>
        <end position="120"/>
    </location>
</feature>
<dbReference type="InterPro" id="IPR018062">
    <property type="entry name" value="HTH_AraC-typ_CS"/>
</dbReference>
<dbReference type="RefSeq" id="WP_377599823.1">
    <property type="nucleotide sequence ID" value="NZ_JBHUME010000002.1"/>
</dbReference>
<dbReference type="EMBL" id="JBHUME010000002">
    <property type="protein sequence ID" value="MFD2611318.1"/>
    <property type="molecule type" value="Genomic_DNA"/>
</dbReference>
<dbReference type="PRINTS" id="PR00032">
    <property type="entry name" value="HTHARAC"/>
</dbReference>
<dbReference type="InterPro" id="IPR009057">
    <property type="entry name" value="Homeodomain-like_sf"/>
</dbReference>
<dbReference type="Gene3D" id="3.40.50.2300">
    <property type="match status" value="1"/>
</dbReference>
<sequence>MLKLLIVDDHMHLVDDMAESLDWNGLGITSVYKAYSSDDALEILNEQAVHIVITDIQMPGMSGLELVQEIRKKWPGVKCILISGYDDFQYAQQAIQNRVEDYLLKPVSDEQILGKVREVILQIREEWEHVASFQRAVHTFRENLPRLRETLLLELLRGFRHGNLEEKLQRLELPFQPGDSVSLLFIRFDDDYGAYHPHDIALLEYAVSNIAAELLADSFETWHCKDEHGYMVVAVKAKGHGESGLRKDQLDKAGMLLMDNTRMYLNKAISVTISTWGTFPHEIPGMYRHSILNIVKRIGNESECFYSETSALSAGEEQLQSLVSLYQPPALPQLLEAGRWSEAEAKLHELDKELSRKWTSSREHLLEAFLAVSSAFTFIAHKNGRSIVEIAGDDWNRVIGGAMPHSVQQLSEWSQRVLRKLKEDMESEIQLSRSSIVREVHQFVEDHLSEDVSLKSIADHIYLHPVYLSRIYKLETGQGLSDYILQLRMEKAAHWLRNTHEKIYEIAMKLGYHNPNYFAKTFKKHFGMTPQEYRS</sequence>
<dbReference type="InterPro" id="IPR011006">
    <property type="entry name" value="CheY-like_superfamily"/>
</dbReference>
<keyword evidence="8" id="KW-1185">Reference proteome</keyword>
<evidence type="ECO:0000313" key="8">
    <source>
        <dbReference type="Proteomes" id="UP001597541"/>
    </source>
</evidence>